<evidence type="ECO:0000256" key="6">
    <source>
        <dbReference type="ARBA" id="ARBA00022676"/>
    </source>
</evidence>
<proteinExistence type="inferred from homology"/>
<feature type="transmembrane region" description="Helical" evidence="16">
    <location>
        <begin position="591"/>
        <end position="613"/>
    </location>
</feature>
<keyword evidence="11 16" id="KW-0472">Membrane</keyword>
<comment type="similarity">
    <text evidence="3">Belongs to the ALG10 glucosyltransferase family.</text>
</comment>
<evidence type="ECO:0000256" key="11">
    <source>
        <dbReference type="ARBA" id="ARBA00023136"/>
    </source>
</evidence>
<dbReference type="PANTHER" id="PTHR12989:SF10">
    <property type="entry name" value="DOL-P-GLC:GLC(2)MAN(9)GLCNAC(2)-PP-DOL ALPHA-1,2-GLUCOSYLTRANSFERASE-RELATED"/>
    <property type="match status" value="1"/>
</dbReference>
<feature type="transmembrane region" description="Helical" evidence="16">
    <location>
        <begin position="667"/>
        <end position="686"/>
    </location>
</feature>
<feature type="transmembrane region" description="Helical" evidence="16">
    <location>
        <begin position="49"/>
        <end position="67"/>
    </location>
</feature>
<dbReference type="GO" id="GO:0006488">
    <property type="term" value="P:dolichol-linked oligosaccharide biosynthetic process"/>
    <property type="evidence" value="ECO:0007669"/>
    <property type="project" value="InterPro"/>
</dbReference>
<feature type="transmembrane region" description="Helical" evidence="16">
    <location>
        <begin position="132"/>
        <end position="150"/>
    </location>
</feature>
<dbReference type="EC" id="2.4.1.256" evidence="4"/>
<organism evidence="17 18">
    <name type="scientific">Drechmeria coniospora</name>
    <name type="common">Nematophagous fungus</name>
    <name type="synonym">Meria coniospora</name>
    <dbReference type="NCBI Taxonomy" id="98403"/>
    <lineage>
        <taxon>Eukaryota</taxon>
        <taxon>Fungi</taxon>
        <taxon>Dikarya</taxon>
        <taxon>Ascomycota</taxon>
        <taxon>Pezizomycotina</taxon>
        <taxon>Sordariomycetes</taxon>
        <taxon>Hypocreomycetidae</taxon>
        <taxon>Hypocreales</taxon>
        <taxon>Ophiocordycipitaceae</taxon>
        <taxon>Drechmeria</taxon>
    </lineage>
</organism>
<feature type="compositionally biased region" description="Basic and acidic residues" evidence="15">
    <location>
        <begin position="556"/>
        <end position="565"/>
    </location>
</feature>
<dbReference type="GO" id="GO:0005789">
    <property type="term" value="C:endoplasmic reticulum membrane"/>
    <property type="evidence" value="ECO:0007669"/>
    <property type="project" value="UniProtKB-SubCell"/>
</dbReference>
<keyword evidence="8 16" id="KW-0812">Transmembrane</keyword>
<evidence type="ECO:0000256" key="12">
    <source>
        <dbReference type="ARBA" id="ARBA00032069"/>
    </source>
</evidence>
<name>A0A151GPX5_DRECN</name>
<evidence type="ECO:0000256" key="4">
    <source>
        <dbReference type="ARBA" id="ARBA00011967"/>
    </source>
</evidence>
<gene>
    <name evidence="17" type="ORF">DCS_00273</name>
</gene>
<keyword evidence="9" id="KW-0256">Endoplasmic reticulum</keyword>
<feature type="region of interest" description="Disordered" evidence="15">
    <location>
        <begin position="545"/>
        <end position="571"/>
    </location>
</feature>
<dbReference type="STRING" id="98403.A0A151GPX5"/>
<dbReference type="EMBL" id="LAYC01000001">
    <property type="protein sequence ID" value="KYK59143.1"/>
    <property type="molecule type" value="Genomic_DNA"/>
</dbReference>
<comment type="pathway">
    <text evidence="2">Protein modification; protein glycosylation.</text>
</comment>
<evidence type="ECO:0000313" key="17">
    <source>
        <dbReference type="EMBL" id="KYK59143.1"/>
    </source>
</evidence>
<evidence type="ECO:0000256" key="2">
    <source>
        <dbReference type="ARBA" id="ARBA00004922"/>
    </source>
</evidence>
<feature type="transmembrane region" description="Helical" evidence="16">
    <location>
        <begin position="456"/>
        <end position="474"/>
    </location>
</feature>
<evidence type="ECO:0000256" key="9">
    <source>
        <dbReference type="ARBA" id="ARBA00022824"/>
    </source>
</evidence>
<evidence type="ECO:0000256" key="7">
    <source>
        <dbReference type="ARBA" id="ARBA00022679"/>
    </source>
</evidence>
<comment type="caution">
    <text evidence="17">The sequence shown here is derived from an EMBL/GenBank/DDBJ whole genome shotgun (WGS) entry which is preliminary data.</text>
</comment>
<evidence type="ECO:0000256" key="8">
    <source>
        <dbReference type="ARBA" id="ARBA00022692"/>
    </source>
</evidence>
<dbReference type="Pfam" id="PF04922">
    <property type="entry name" value="DIE2_ALG10"/>
    <property type="match status" value="1"/>
</dbReference>
<dbReference type="UniPathway" id="UPA00378"/>
<evidence type="ECO:0000256" key="13">
    <source>
        <dbReference type="ARBA" id="ARBA00044727"/>
    </source>
</evidence>
<evidence type="ECO:0000256" key="15">
    <source>
        <dbReference type="SAM" id="MobiDB-lite"/>
    </source>
</evidence>
<feature type="region of interest" description="Disordered" evidence="15">
    <location>
        <begin position="400"/>
        <end position="430"/>
    </location>
</feature>
<dbReference type="RefSeq" id="XP_040658495.1">
    <property type="nucleotide sequence ID" value="XM_040797612.1"/>
</dbReference>
<keyword evidence="7 17" id="KW-0808">Transferase</keyword>
<dbReference type="GeneID" id="63712916"/>
<evidence type="ECO:0000256" key="10">
    <source>
        <dbReference type="ARBA" id="ARBA00022989"/>
    </source>
</evidence>
<feature type="compositionally biased region" description="Basic and acidic residues" evidence="15">
    <location>
        <begin position="404"/>
        <end position="415"/>
    </location>
</feature>
<comment type="subcellular location">
    <subcellularLocation>
        <location evidence="1">Endoplasmic reticulum membrane</location>
        <topology evidence="1">Multi-pass membrane protein</topology>
    </subcellularLocation>
</comment>
<feature type="transmembrane region" description="Helical" evidence="16">
    <location>
        <begin position="360"/>
        <end position="383"/>
    </location>
</feature>
<dbReference type="InParanoid" id="A0A151GPX5"/>
<accession>A0A151GPX5</accession>
<sequence>MTVNEASSEVPRARLGQFGSNYWAICAIPVFFLSLLAMVHKHTVMSNKWVVPLTAFSTSACLLWLGAVERAVPEPYLDEVFHIPQAQKYCQGKYREWDDKITTPPGLYLLSVTLQQIASRVYGSFECDANSLRAFNVAALFTLVYLALLCRREIEERMQEKRSSTRGRLLSGYALHTALNIGLFPLLFFFSGLYYTDVVSTAVVVGAFLNHLKRMEHDGSSIPSDFITVGLGVVSLFMRQTNVFWTVVFMGGLEAVHAVKTLKPRGVDQPQMTTLWERCKFFCWRYSVGDVHDLPLDRAWPDDVLFTAVSLIIAAICNPVRVARQVWPYGTVLASFVSFVMWNGGVVLGDKSNHVATIHLAQLLYIWPFFAFFSLPLLLPYALSLVNILWSAASPTASQSKKAPARDEQTLERRTSKQQGSSKGLEPTDAKPDQLAARTLFHNASTPLRFSKSAKYFAWILSLLGTIALSGVVVRYNTIIHPFTLADNRHYMFYVFRYTIRRGKWVRYLLIVPYTVSRCMIWGTLAGSSGWMAEACNSTLAHHTPSSGHTLQGSCGDKKEQKESSIPRGSVDQGLKEELSVSPLQHSSEPASTSTGLILLLATALSLVSAPLVEPRYFIVPWVMWRLLVPAWQPQDQGIYRKLSEATKASSVPGRLAEQCKHHDLRLVLETLWFVAINLVTCYIFVAKPYIWRAEDWTILDDGRLQRFMW</sequence>
<dbReference type="FunCoup" id="A0A151GPX5">
    <property type="interactions" value="624"/>
</dbReference>
<reference evidence="17 18" key="1">
    <citation type="journal article" date="2016" name="Sci. Rep.">
        <title>Insights into Adaptations to a Near-Obligate Nematode Endoparasitic Lifestyle from the Finished Genome of Drechmeria coniospora.</title>
        <authorList>
            <person name="Zhang L."/>
            <person name="Zhou Z."/>
            <person name="Guo Q."/>
            <person name="Fokkens L."/>
            <person name="Miskei M."/>
            <person name="Pocsi I."/>
            <person name="Zhang W."/>
            <person name="Chen M."/>
            <person name="Wang L."/>
            <person name="Sun Y."/>
            <person name="Donzelli B.G."/>
            <person name="Gibson D.M."/>
            <person name="Nelson D.R."/>
            <person name="Luo J.G."/>
            <person name="Rep M."/>
            <person name="Liu H."/>
            <person name="Yang S."/>
            <person name="Wang J."/>
            <person name="Krasnoff S.B."/>
            <person name="Xu Y."/>
            <person name="Molnar I."/>
            <person name="Lin M."/>
        </authorList>
    </citation>
    <scope>NUCLEOTIDE SEQUENCE [LARGE SCALE GENOMIC DNA]</scope>
    <source>
        <strain evidence="17 18">ARSEF 6962</strain>
    </source>
</reference>
<protein>
    <recommendedName>
        <fullName evidence="5">Dol-P-Glc:Glc(2)Man(9)GlcNAc(2)-PP-Dol alpha-1,2-glucosyltransferase</fullName>
        <ecNumber evidence="4">2.4.1.256</ecNumber>
    </recommendedName>
    <alternativeName>
        <fullName evidence="12">Asparagine-linked glycosylation protein 10</fullName>
    </alternativeName>
</protein>
<evidence type="ECO:0000256" key="14">
    <source>
        <dbReference type="ARBA" id="ARBA00048064"/>
    </source>
</evidence>
<dbReference type="OrthoDB" id="4769at2759"/>
<dbReference type="Proteomes" id="UP000076580">
    <property type="component" value="Chromosome 01"/>
</dbReference>
<dbReference type="InterPro" id="IPR016900">
    <property type="entry name" value="Alg10"/>
</dbReference>
<keyword evidence="10 16" id="KW-1133">Transmembrane helix</keyword>
<comment type="catalytic activity">
    <reaction evidence="14">
        <text>an alpha-D-Glc-(1-&gt;3)-alpha-D-Glc-(1-&gt;3)-alpha-D-Man-(1-&gt;2)-alpha-D-Man-(1-&gt;2)-alpha-D-Man-(1-&gt;3)-[alpha-D-Man-(1-&gt;2)-alpha-D-Man-(1-&gt;3)-[alpha-D-Man-(1-&gt;2)-alpha-D-Man-(1-&gt;6)]-alpha-D-Man-(1-&gt;6)]-beta-D-Man-(1-&gt;4)-beta-D-GlcNAc-(1-&gt;4)-alpha-D-GlcNAc-diphospho-di-trans,poly-cis-dolichol + a di-trans,poly-cis-dolichyl beta-D-glucosyl phosphate = a alpha-D-Glc-(1-&gt;2)-alpha-D-Glc-(1-&gt;3)-alpha-D-Glc-(1-&gt;3)-alpha-D-Man-(1-&gt;2)-alpha-D-Man-(1-&gt;2)-alpha-D-Man-(1-&gt;3)-[alpha-D-Man-(1-&gt;2)-alpha-D-Man-(1-&gt;3)-[alpha-D-Man-(1-&gt;2)-alpha-D-Man-(1-&gt;6)]-alpha-D-Man-(1-&gt;6)]-beta-D-Man-(1-&gt;4)-beta-D-GlcNAc-(1-&gt;4)-alpha-D-GlcNAc-diphospho-di-trans,poly-cis-dolichol + a di-trans,poly-cis-dolichyl phosphate + H(+)</text>
        <dbReference type="Rhea" id="RHEA:29543"/>
        <dbReference type="Rhea" id="RHEA-COMP:19498"/>
        <dbReference type="Rhea" id="RHEA-COMP:19502"/>
        <dbReference type="Rhea" id="RHEA-COMP:19512"/>
        <dbReference type="Rhea" id="RHEA-COMP:19522"/>
        <dbReference type="ChEBI" id="CHEBI:15378"/>
        <dbReference type="ChEBI" id="CHEBI:57525"/>
        <dbReference type="ChEBI" id="CHEBI:57683"/>
        <dbReference type="ChEBI" id="CHEBI:132522"/>
        <dbReference type="ChEBI" id="CHEBI:132523"/>
        <dbReference type="EC" id="2.4.1.256"/>
    </reaction>
    <physiologicalReaction direction="left-to-right" evidence="14">
        <dbReference type="Rhea" id="RHEA:29544"/>
    </physiologicalReaction>
</comment>
<keyword evidence="18" id="KW-1185">Reference proteome</keyword>
<evidence type="ECO:0000256" key="16">
    <source>
        <dbReference type="SAM" id="Phobius"/>
    </source>
</evidence>
<dbReference type="GO" id="GO:0106073">
    <property type="term" value="F:dolichyl pyrophosphate Glc2Man9GlcNAc2 alpha-1,2-glucosyltransferase activity"/>
    <property type="evidence" value="ECO:0007669"/>
    <property type="project" value="UniProtKB-EC"/>
</dbReference>
<evidence type="ECO:0000256" key="3">
    <source>
        <dbReference type="ARBA" id="ARBA00010600"/>
    </source>
</evidence>
<keyword evidence="6" id="KW-0328">Glycosyltransferase</keyword>
<comment type="function">
    <text evidence="13">Dol-P-Glc:Glc(2)Man(9)GlcNAc(2)-PP-Dol alpha-1,2-glucosyltransferase that operates in the biosynthetic pathway of dolichol-linked oligosaccharides, the glycan precursors employed in protein asparagine (N)-glycosylation. The assembly of dolichol-linked oligosaccharides begins on the cytosolic side of the endoplasmic reticulum membrane and finishes in its lumen. The sequential addition of sugars to dolichol pyrophosphate produces dolichol-linked oligosaccharides containing fourteen sugars, including two GlcNAcs, nine mannoses and three glucoses. Once assembled, the oligosaccharide is transferred from the lipid to nascent proteins by oligosaccharyltransferases. In the lumen of the endoplasmic reticulum, adds the third and last glucose residue from dolichyl phosphate glucose (Dol-P-Glc) onto the lipid-linked oligosaccharide intermediate Glc(2)Man(9)GlcNAc(2)-PP-Dol to produce Glc(3)Man(9)GlcNAc(2)-PP-Dol.</text>
</comment>
<feature type="transmembrane region" description="Helical" evidence="16">
    <location>
        <begin position="170"/>
        <end position="188"/>
    </location>
</feature>
<evidence type="ECO:0000313" key="18">
    <source>
        <dbReference type="Proteomes" id="UP000076580"/>
    </source>
</evidence>
<feature type="transmembrane region" description="Helical" evidence="16">
    <location>
        <begin position="327"/>
        <end position="348"/>
    </location>
</feature>
<evidence type="ECO:0000256" key="5">
    <source>
        <dbReference type="ARBA" id="ARBA00018512"/>
    </source>
</evidence>
<evidence type="ECO:0000256" key="1">
    <source>
        <dbReference type="ARBA" id="ARBA00004477"/>
    </source>
</evidence>
<dbReference type="AlphaFoldDB" id="A0A151GPX5"/>
<feature type="transmembrane region" description="Helical" evidence="16">
    <location>
        <begin position="20"/>
        <end position="37"/>
    </location>
</feature>
<dbReference type="PANTHER" id="PTHR12989">
    <property type="entry name" value="ALPHA-1,2-GLUCOSYLTRANSFERASE ALG10"/>
    <property type="match status" value="1"/>
</dbReference>